<gene>
    <name evidence="1" type="ORF">C7389_102250</name>
</gene>
<proteinExistence type="predicted"/>
<dbReference type="EMBL" id="SNVV01000002">
    <property type="protein sequence ID" value="TDN56314.1"/>
    <property type="molecule type" value="Genomic_DNA"/>
</dbReference>
<protein>
    <submittedName>
        <fullName evidence="1">Conjugal transfer mating pair stabilization protein TraN</fullName>
    </submittedName>
</protein>
<evidence type="ECO:0000313" key="1">
    <source>
        <dbReference type="EMBL" id="TDN56314.1"/>
    </source>
</evidence>
<dbReference type="NCBIfam" id="NF009012">
    <property type="entry name" value="PRK12355.2-1"/>
    <property type="match status" value="1"/>
</dbReference>
<dbReference type="InterPro" id="IPR014121">
    <property type="entry name" value="TraN_Ftype"/>
</dbReference>
<dbReference type="Pfam" id="PF06986">
    <property type="entry name" value="F_T4SS_TraN"/>
    <property type="match status" value="2"/>
</dbReference>
<name>A0A4R6EEX5_9RHOO</name>
<organism evidence="1 2">
    <name type="scientific">Azoarcus indigens</name>
    <dbReference type="NCBI Taxonomy" id="29545"/>
    <lineage>
        <taxon>Bacteria</taxon>
        <taxon>Pseudomonadati</taxon>
        <taxon>Pseudomonadota</taxon>
        <taxon>Betaproteobacteria</taxon>
        <taxon>Rhodocyclales</taxon>
        <taxon>Zoogloeaceae</taxon>
        <taxon>Azoarcus</taxon>
    </lineage>
</organism>
<keyword evidence="2" id="KW-1185">Reference proteome</keyword>
<reference evidence="1 2" key="1">
    <citation type="submission" date="2019-03" db="EMBL/GenBank/DDBJ databases">
        <title>Genomic Encyclopedia of Type Strains, Phase IV (KMG-IV): sequencing the most valuable type-strain genomes for metagenomic binning, comparative biology and taxonomic classification.</title>
        <authorList>
            <person name="Goeker M."/>
        </authorList>
    </citation>
    <scope>NUCLEOTIDE SEQUENCE [LARGE SCALE GENOMIC DNA]</scope>
    <source>
        <strain evidence="1 2">DSM 12121</strain>
    </source>
</reference>
<comment type="caution">
    <text evidence="1">The sequence shown here is derived from an EMBL/GenBank/DDBJ whole genome shotgun (WGS) entry which is preliminary data.</text>
</comment>
<evidence type="ECO:0000313" key="2">
    <source>
        <dbReference type="Proteomes" id="UP000295129"/>
    </source>
</evidence>
<dbReference type="AlphaFoldDB" id="A0A4R6EEX5"/>
<sequence>MNGPQAHLHSLRPTGAPRALRRLGGRMRRWVIWITLFSFVTTQTTAVAGPFEEGTAAGQAANPVIRGTVNAPSASSTVPGYTSTPPETAYYGQPSLAGSANARLTACATATGDPVCEAQRGAMTSANTPREAISPYDPAVSAARAIAANPATTLEDIATYYSGCQVDSVPTPATEDRVCRQYSGTSPFSCTRSLSVSVSRTSSCTPGNWFANAASGRTGLDVQCIPDRPASQQHFRVTDRGTPLTYFDLDMTTPLTFPRMVATLPRSGSWWWWWGSGQNGLWVADNQCVGDSCRLTAMLAQEYRRVCTDGGGDAGLGDCALERPFLEVYGACPSGSQSGDNILPWWGWGWGGDPVSAFDASACYAPSAGASGLIGYDMTGTVPGYFWTKDAQRPVVGWRVNPAYGSIPQMVLNYERPHTTVTETDRWDDQCPALNTGGRCTVAGAARCIDGPATKVVNGASVSRACWQYETTIACAQAAATDECAPLIAAGCTPAGTVCRQMNAATGICEITENTYTCPVPPGTTITATNCPANVFCVAGNCFNTSYTNDADFARSMSLMEAAREAGVYLDTDNMQVFKGEGNLCRDRLFKNCCYSDSAGAGMTNQSLFGTGSRLVYDVLMNADNREFLYQGMQALLLGGGFSGTFTTYGVTVAVNGAALPAGSAVLYAGDSLVIAFDPWSLAIAVVIYIVMSMSSCNEEEGKLAMKEGAGLCHKVGTWCSSCIRVFGKCVACIEHTTGKCCFNSKLARIVNEQGRVQVGKGWGSGKNPDCSGFTIAQLQRLDFAAMDLTEFYASIVPTLPNVGAIQGSNAARLTTCYYGQGKCQ</sequence>
<dbReference type="Proteomes" id="UP000295129">
    <property type="component" value="Unassembled WGS sequence"/>
</dbReference>
<accession>A0A4R6EEX5</accession>
<dbReference type="RefSeq" id="WP_246034619.1">
    <property type="nucleotide sequence ID" value="NZ_SNVV01000002.1"/>
</dbReference>